<reference evidence="3 4" key="1">
    <citation type="submission" date="2017-01" db="EMBL/GenBank/DDBJ databases">
        <authorList>
            <person name="Mah S.A."/>
            <person name="Swanson W.J."/>
            <person name="Moy G.W."/>
            <person name="Vacquier V.D."/>
        </authorList>
    </citation>
    <scope>NUCLEOTIDE SEQUENCE [LARGE SCALE GENOMIC DNA]</scope>
    <source>
        <strain evidence="3 4">GSMNP</strain>
    </source>
</reference>
<evidence type="ECO:0000256" key="1">
    <source>
        <dbReference type="ARBA" id="ARBA00025771"/>
    </source>
</evidence>
<dbReference type="EMBL" id="LSSN01000280">
    <property type="protein sequence ID" value="OMJ24776.1"/>
    <property type="molecule type" value="Genomic_DNA"/>
</dbReference>
<sequence>MGDLNPAFKYSEILNLLRTSMQSTEIDIYDCECIVSNLIEQGYIKGHIQLSHQTLVLSKSKPFPSIKSINPPIGLPY</sequence>
<dbReference type="Proteomes" id="UP000187283">
    <property type="component" value="Unassembled WGS sequence"/>
</dbReference>
<dbReference type="GO" id="GO:0006368">
    <property type="term" value="P:transcription elongation by RNA polymerase II"/>
    <property type="evidence" value="ECO:0007669"/>
    <property type="project" value="TreeGrafter"/>
</dbReference>
<feature type="domain" description="PCI" evidence="2">
    <location>
        <begin position="22"/>
        <end position="59"/>
    </location>
</feature>
<dbReference type="OrthoDB" id="5404651at2759"/>
<comment type="caution">
    <text evidence="3">The sequence shown here is derived from an EMBL/GenBank/DDBJ whole genome shotgun (WGS) entry which is preliminary data.</text>
</comment>
<accession>A0A1R1YDL2</accession>
<evidence type="ECO:0000259" key="2">
    <source>
        <dbReference type="Pfam" id="PF01399"/>
    </source>
</evidence>
<comment type="similarity">
    <text evidence="1">Belongs to the CSN12 family.</text>
</comment>
<dbReference type="Pfam" id="PF01399">
    <property type="entry name" value="PCI"/>
    <property type="match status" value="1"/>
</dbReference>
<keyword evidence="4" id="KW-1185">Reference proteome</keyword>
<gene>
    <name evidence="3" type="ORF">AYI70_g1343</name>
</gene>
<dbReference type="InterPro" id="IPR000717">
    <property type="entry name" value="PCI_dom"/>
</dbReference>
<evidence type="ECO:0000313" key="3">
    <source>
        <dbReference type="EMBL" id="OMJ24776.1"/>
    </source>
</evidence>
<proteinExistence type="inferred from homology"/>
<dbReference type="STRING" id="133412.A0A1R1YDL2"/>
<dbReference type="Gene3D" id="1.10.10.10">
    <property type="entry name" value="Winged helix-like DNA-binding domain superfamily/Winged helix DNA-binding domain"/>
    <property type="match status" value="1"/>
</dbReference>
<dbReference type="GO" id="GO:0003690">
    <property type="term" value="F:double-stranded DNA binding"/>
    <property type="evidence" value="ECO:0007669"/>
    <property type="project" value="InterPro"/>
</dbReference>
<evidence type="ECO:0000313" key="4">
    <source>
        <dbReference type="Proteomes" id="UP000187283"/>
    </source>
</evidence>
<organism evidence="3 4">
    <name type="scientific">Smittium culicis</name>
    <dbReference type="NCBI Taxonomy" id="133412"/>
    <lineage>
        <taxon>Eukaryota</taxon>
        <taxon>Fungi</taxon>
        <taxon>Fungi incertae sedis</taxon>
        <taxon>Zoopagomycota</taxon>
        <taxon>Kickxellomycotina</taxon>
        <taxon>Harpellomycetes</taxon>
        <taxon>Harpellales</taxon>
        <taxon>Legeriomycetaceae</taxon>
        <taxon>Smittium</taxon>
    </lineage>
</organism>
<dbReference type="PANTHER" id="PTHR12732">
    <property type="entry name" value="UNCHARACTERIZED PROTEASOME COMPONENT REGION PCI-CONTAINING"/>
    <property type="match status" value="1"/>
</dbReference>
<dbReference type="GO" id="GO:0070390">
    <property type="term" value="C:transcription export complex 2"/>
    <property type="evidence" value="ECO:0007669"/>
    <property type="project" value="TreeGrafter"/>
</dbReference>
<dbReference type="GO" id="GO:0016973">
    <property type="term" value="P:poly(A)+ mRNA export from nucleus"/>
    <property type="evidence" value="ECO:0007669"/>
    <property type="project" value="TreeGrafter"/>
</dbReference>
<dbReference type="GO" id="GO:0003723">
    <property type="term" value="F:RNA binding"/>
    <property type="evidence" value="ECO:0007669"/>
    <property type="project" value="InterPro"/>
</dbReference>
<protein>
    <submittedName>
        <fullName evidence="3">PCI domain-containing protein 2</fullName>
    </submittedName>
</protein>
<dbReference type="InterPro" id="IPR045114">
    <property type="entry name" value="Csn12-like"/>
</dbReference>
<dbReference type="PANTHER" id="PTHR12732:SF0">
    <property type="entry name" value="PCI DOMAIN-CONTAINING PROTEIN 2"/>
    <property type="match status" value="1"/>
</dbReference>
<dbReference type="AlphaFoldDB" id="A0A1R1YDL2"/>
<dbReference type="InterPro" id="IPR036388">
    <property type="entry name" value="WH-like_DNA-bd_sf"/>
</dbReference>
<name>A0A1R1YDL2_9FUNG</name>
<dbReference type="GO" id="GO:0000973">
    <property type="term" value="P:post-transcriptional tethering of RNA polymerase II gene DNA at nuclear periphery"/>
    <property type="evidence" value="ECO:0007669"/>
    <property type="project" value="TreeGrafter"/>
</dbReference>